<keyword evidence="2" id="KW-1185">Reference proteome</keyword>
<organism evidence="1 2">
    <name type="scientific">Daphnia magna</name>
    <dbReference type="NCBI Taxonomy" id="35525"/>
    <lineage>
        <taxon>Eukaryota</taxon>
        <taxon>Metazoa</taxon>
        <taxon>Ecdysozoa</taxon>
        <taxon>Arthropoda</taxon>
        <taxon>Crustacea</taxon>
        <taxon>Branchiopoda</taxon>
        <taxon>Diplostraca</taxon>
        <taxon>Cladocera</taxon>
        <taxon>Anomopoda</taxon>
        <taxon>Daphniidae</taxon>
        <taxon>Daphnia</taxon>
    </lineage>
</organism>
<gene>
    <name evidence="1" type="ORF">OUZ56_023056</name>
</gene>
<reference evidence="1 2" key="1">
    <citation type="journal article" date="2023" name="Nucleic Acids Res.">
        <title>The hologenome of Daphnia magna reveals possible DNA methylation and microbiome-mediated evolution of the host genome.</title>
        <authorList>
            <person name="Chaturvedi A."/>
            <person name="Li X."/>
            <person name="Dhandapani V."/>
            <person name="Marshall H."/>
            <person name="Kissane S."/>
            <person name="Cuenca-Cambronero M."/>
            <person name="Asole G."/>
            <person name="Calvet F."/>
            <person name="Ruiz-Romero M."/>
            <person name="Marangio P."/>
            <person name="Guigo R."/>
            <person name="Rago D."/>
            <person name="Mirbahai L."/>
            <person name="Eastwood N."/>
            <person name="Colbourne J.K."/>
            <person name="Zhou J."/>
            <person name="Mallon E."/>
            <person name="Orsini L."/>
        </authorList>
    </citation>
    <scope>NUCLEOTIDE SEQUENCE [LARGE SCALE GENOMIC DNA]</scope>
    <source>
        <strain evidence="1">LRV0_1</strain>
    </source>
</reference>
<evidence type="ECO:0000313" key="1">
    <source>
        <dbReference type="EMBL" id="KAK4030099.1"/>
    </source>
</evidence>
<dbReference type="Proteomes" id="UP001234178">
    <property type="component" value="Unassembled WGS sequence"/>
</dbReference>
<proteinExistence type="predicted"/>
<comment type="caution">
    <text evidence="1">The sequence shown here is derived from an EMBL/GenBank/DDBJ whole genome shotgun (WGS) entry which is preliminary data.</text>
</comment>
<protein>
    <submittedName>
        <fullName evidence="1">Uncharacterized protein</fullName>
    </submittedName>
</protein>
<accession>A0ABR0AY88</accession>
<evidence type="ECO:0000313" key="2">
    <source>
        <dbReference type="Proteomes" id="UP001234178"/>
    </source>
</evidence>
<dbReference type="EMBL" id="JAOYFB010000039">
    <property type="protein sequence ID" value="KAK4030099.1"/>
    <property type="molecule type" value="Genomic_DNA"/>
</dbReference>
<sequence>MLMEVFTFLRVAMRRRASYGTLLVTDFSGRSEIRFSASGLLTSCAVYRSRPVRSYVEQLKAATGTSAIISVCRMKPESASEMFSNHLTPASVRSDRLAQRR</sequence>
<name>A0ABR0AY88_9CRUS</name>